<dbReference type="AlphaFoldDB" id="A0A0C3C184"/>
<feature type="domain" description="C2H2-type" evidence="7">
    <location>
        <begin position="226"/>
        <end position="253"/>
    </location>
</feature>
<dbReference type="PANTHER" id="PTHR19818">
    <property type="entry name" value="ZINC FINGER PROTEIN ZIC AND GLI"/>
    <property type="match status" value="1"/>
</dbReference>
<feature type="compositionally biased region" description="Acidic residues" evidence="6">
    <location>
        <begin position="326"/>
        <end position="340"/>
    </location>
</feature>
<reference evidence="8 9" key="1">
    <citation type="submission" date="2014-04" db="EMBL/GenBank/DDBJ databases">
        <authorList>
            <consortium name="DOE Joint Genome Institute"/>
            <person name="Kuo A."/>
            <person name="Gay G."/>
            <person name="Dore J."/>
            <person name="Kohler A."/>
            <person name="Nagy L.G."/>
            <person name="Floudas D."/>
            <person name="Copeland A."/>
            <person name="Barry K.W."/>
            <person name="Cichocki N."/>
            <person name="Veneault-Fourrey C."/>
            <person name="LaButti K."/>
            <person name="Lindquist E.A."/>
            <person name="Lipzen A."/>
            <person name="Lundell T."/>
            <person name="Morin E."/>
            <person name="Murat C."/>
            <person name="Sun H."/>
            <person name="Tunlid A."/>
            <person name="Henrissat B."/>
            <person name="Grigoriev I.V."/>
            <person name="Hibbett D.S."/>
            <person name="Martin F."/>
            <person name="Nordberg H.P."/>
            <person name="Cantor M.N."/>
            <person name="Hua S.X."/>
        </authorList>
    </citation>
    <scope>NUCLEOTIDE SEQUENCE [LARGE SCALE GENOMIC DNA]</scope>
    <source>
        <strain evidence="9">h7</strain>
    </source>
</reference>
<feature type="compositionally biased region" description="Low complexity" evidence="6">
    <location>
        <begin position="87"/>
        <end position="113"/>
    </location>
</feature>
<dbReference type="InterPro" id="IPR050329">
    <property type="entry name" value="GLI_C2H2-zinc-finger"/>
</dbReference>
<keyword evidence="9" id="KW-1185">Reference proteome</keyword>
<feature type="compositionally biased region" description="Basic residues" evidence="6">
    <location>
        <begin position="48"/>
        <end position="64"/>
    </location>
</feature>
<feature type="compositionally biased region" description="Low complexity" evidence="6">
    <location>
        <begin position="367"/>
        <end position="399"/>
    </location>
</feature>
<dbReference type="OrthoDB" id="6077919at2759"/>
<feature type="compositionally biased region" description="Low complexity" evidence="6">
    <location>
        <begin position="448"/>
        <end position="460"/>
    </location>
</feature>
<feature type="compositionally biased region" description="Acidic residues" evidence="6">
    <location>
        <begin position="473"/>
        <end position="484"/>
    </location>
</feature>
<dbReference type="GO" id="GO:0008270">
    <property type="term" value="F:zinc ion binding"/>
    <property type="evidence" value="ECO:0007669"/>
    <property type="project" value="UniProtKB-KW"/>
</dbReference>
<feature type="compositionally biased region" description="Basic and acidic residues" evidence="6">
    <location>
        <begin position="513"/>
        <end position="526"/>
    </location>
</feature>
<feature type="compositionally biased region" description="Basic and acidic residues" evidence="6">
    <location>
        <begin position="15"/>
        <end position="25"/>
    </location>
</feature>
<dbReference type="Gene3D" id="3.30.160.60">
    <property type="entry name" value="Classic Zinc Finger"/>
    <property type="match status" value="2"/>
</dbReference>
<dbReference type="InterPro" id="IPR036236">
    <property type="entry name" value="Znf_C2H2_sf"/>
</dbReference>
<reference evidence="9" key="2">
    <citation type="submission" date="2015-01" db="EMBL/GenBank/DDBJ databases">
        <title>Evolutionary Origins and Diversification of the Mycorrhizal Mutualists.</title>
        <authorList>
            <consortium name="DOE Joint Genome Institute"/>
            <consortium name="Mycorrhizal Genomics Consortium"/>
            <person name="Kohler A."/>
            <person name="Kuo A."/>
            <person name="Nagy L.G."/>
            <person name="Floudas D."/>
            <person name="Copeland A."/>
            <person name="Barry K.W."/>
            <person name="Cichocki N."/>
            <person name="Veneault-Fourrey C."/>
            <person name="LaButti K."/>
            <person name="Lindquist E.A."/>
            <person name="Lipzen A."/>
            <person name="Lundell T."/>
            <person name="Morin E."/>
            <person name="Murat C."/>
            <person name="Riley R."/>
            <person name="Ohm R."/>
            <person name="Sun H."/>
            <person name="Tunlid A."/>
            <person name="Henrissat B."/>
            <person name="Grigoriev I.V."/>
            <person name="Hibbett D.S."/>
            <person name="Martin F."/>
        </authorList>
    </citation>
    <scope>NUCLEOTIDE SEQUENCE [LARGE SCALE GENOMIC DNA]</scope>
    <source>
        <strain evidence="9">h7</strain>
    </source>
</reference>
<dbReference type="Pfam" id="PF00096">
    <property type="entry name" value="zf-C2H2"/>
    <property type="match status" value="2"/>
</dbReference>
<feature type="domain" description="C2H2-type" evidence="7">
    <location>
        <begin position="254"/>
        <end position="283"/>
    </location>
</feature>
<feature type="compositionally biased region" description="Polar residues" evidence="6">
    <location>
        <begin position="543"/>
        <end position="552"/>
    </location>
</feature>
<evidence type="ECO:0000256" key="1">
    <source>
        <dbReference type="ARBA" id="ARBA00022723"/>
    </source>
</evidence>
<dbReference type="PROSITE" id="PS50157">
    <property type="entry name" value="ZINC_FINGER_C2H2_2"/>
    <property type="match status" value="2"/>
</dbReference>
<feature type="compositionally biased region" description="Basic and acidic residues" evidence="6">
    <location>
        <begin position="533"/>
        <end position="542"/>
    </location>
</feature>
<feature type="region of interest" description="Disordered" evidence="6">
    <location>
        <begin position="274"/>
        <end position="552"/>
    </location>
</feature>
<feature type="compositionally biased region" description="Gly residues" evidence="6">
    <location>
        <begin position="212"/>
        <end position="222"/>
    </location>
</feature>
<dbReference type="SMART" id="SM00355">
    <property type="entry name" value="ZnF_C2H2"/>
    <property type="match status" value="2"/>
</dbReference>
<dbReference type="GO" id="GO:0045944">
    <property type="term" value="P:positive regulation of transcription by RNA polymerase II"/>
    <property type="evidence" value="ECO:0007669"/>
    <property type="project" value="UniProtKB-ARBA"/>
</dbReference>
<proteinExistence type="predicted"/>
<evidence type="ECO:0000313" key="9">
    <source>
        <dbReference type="Proteomes" id="UP000053424"/>
    </source>
</evidence>
<dbReference type="STRING" id="686832.A0A0C3C184"/>
<feature type="compositionally biased region" description="Polar residues" evidence="6">
    <location>
        <begin position="27"/>
        <end position="42"/>
    </location>
</feature>
<feature type="compositionally biased region" description="Basic and acidic residues" evidence="6">
    <location>
        <begin position="65"/>
        <end position="76"/>
    </location>
</feature>
<dbReference type="GO" id="GO:0000978">
    <property type="term" value="F:RNA polymerase II cis-regulatory region sequence-specific DNA binding"/>
    <property type="evidence" value="ECO:0007669"/>
    <property type="project" value="TreeGrafter"/>
</dbReference>
<feature type="region of interest" description="Disordered" evidence="6">
    <location>
        <begin position="15"/>
        <end position="137"/>
    </location>
</feature>
<dbReference type="EMBL" id="KN831777">
    <property type="protein sequence ID" value="KIM42600.1"/>
    <property type="molecule type" value="Genomic_DNA"/>
</dbReference>
<dbReference type="PANTHER" id="PTHR19818:SF139">
    <property type="entry name" value="PAIR-RULE PROTEIN ODD-PAIRED"/>
    <property type="match status" value="1"/>
</dbReference>
<sequence length="552" mass="60963">MATTVSLPSIHEMFPDHLIHDRGETARPSSSSLRGTTRNPHPSFSGHPHAHRPHPHHHPSHDHHRRDEETSDRRDGPLPYAYTILRSSPTTASLTHLSSSVSRVSSGRSVPSHNNGGFRVDPVAGPSSHRPYPGSLSRPTLDPQDQFSGAYIHSSHPRALPPISPMDVSSSSARRVKPTSGRAIAYEHGEMIMDTNPDPRDGSLDPDDDGDGGMNGQLGTGQGKKHICPSCFKRFNRPSSLRIHENTHTGATPFRCPWPNCGREFNVNSNMRRHYRNHTTPGAPRGSGAVRAAGPPQPPRIPPPPHSGTQRQLRPSHRATKSGPSSEDEEEFDELDSDMDVDPHPRASERQRRGNGNVYPTPPNSYPSDSASPHLHPSSASRSSPPRRGGSRSPSYSPRVGERGHAYAYSSPSLQPDLVHVRYQHSAVRDKGYADSPYVCRRDHRDYSPQSSSNGSPASSHPRRLSDRRGYACDDDDEDEEEEDEKRMIHRGRRPMTPRSSLHSSSPSPSVGDDVREGGSSVKKEYQYNLSRPYEDAVKDGRVSTTLRKVVY</sequence>
<keyword evidence="2" id="KW-0677">Repeat</keyword>
<keyword evidence="1" id="KW-0479">Metal-binding</keyword>
<dbReference type="InterPro" id="IPR013087">
    <property type="entry name" value="Znf_C2H2_type"/>
</dbReference>
<name>A0A0C3C184_HEBCY</name>
<evidence type="ECO:0000256" key="3">
    <source>
        <dbReference type="ARBA" id="ARBA00022771"/>
    </source>
</evidence>
<keyword evidence="4" id="KW-0862">Zinc</keyword>
<gene>
    <name evidence="8" type="ORF">M413DRAFT_444305</name>
</gene>
<evidence type="ECO:0000256" key="6">
    <source>
        <dbReference type="SAM" id="MobiDB-lite"/>
    </source>
</evidence>
<dbReference type="SUPFAM" id="SSF57667">
    <property type="entry name" value="beta-beta-alpha zinc fingers"/>
    <property type="match status" value="1"/>
</dbReference>
<dbReference type="GO" id="GO:0000981">
    <property type="term" value="F:DNA-binding transcription factor activity, RNA polymerase II-specific"/>
    <property type="evidence" value="ECO:0007669"/>
    <property type="project" value="TreeGrafter"/>
</dbReference>
<evidence type="ECO:0000259" key="7">
    <source>
        <dbReference type="PROSITE" id="PS50157"/>
    </source>
</evidence>
<protein>
    <recommendedName>
        <fullName evidence="7">C2H2-type domain-containing protein</fullName>
    </recommendedName>
</protein>
<feature type="compositionally biased region" description="Basic and acidic residues" evidence="6">
    <location>
        <begin position="185"/>
        <end position="203"/>
    </location>
</feature>
<organism evidence="8 9">
    <name type="scientific">Hebeloma cylindrosporum</name>
    <dbReference type="NCBI Taxonomy" id="76867"/>
    <lineage>
        <taxon>Eukaryota</taxon>
        <taxon>Fungi</taxon>
        <taxon>Dikarya</taxon>
        <taxon>Basidiomycota</taxon>
        <taxon>Agaricomycotina</taxon>
        <taxon>Agaricomycetes</taxon>
        <taxon>Agaricomycetidae</taxon>
        <taxon>Agaricales</taxon>
        <taxon>Agaricineae</taxon>
        <taxon>Hymenogastraceae</taxon>
        <taxon>Hebeloma</taxon>
    </lineage>
</organism>
<dbReference type="GO" id="GO:0005634">
    <property type="term" value="C:nucleus"/>
    <property type="evidence" value="ECO:0007669"/>
    <property type="project" value="UniProtKB-ARBA"/>
</dbReference>
<evidence type="ECO:0000256" key="2">
    <source>
        <dbReference type="ARBA" id="ARBA00022737"/>
    </source>
</evidence>
<dbReference type="Proteomes" id="UP000053424">
    <property type="component" value="Unassembled WGS sequence"/>
</dbReference>
<dbReference type="PROSITE" id="PS00028">
    <property type="entry name" value="ZINC_FINGER_C2H2_1"/>
    <property type="match status" value="2"/>
</dbReference>
<evidence type="ECO:0000313" key="8">
    <source>
        <dbReference type="EMBL" id="KIM42600.1"/>
    </source>
</evidence>
<feature type="compositionally biased region" description="Pro residues" evidence="6">
    <location>
        <begin position="295"/>
        <end position="306"/>
    </location>
</feature>
<evidence type="ECO:0000256" key="5">
    <source>
        <dbReference type="PROSITE-ProRule" id="PRU00042"/>
    </source>
</evidence>
<evidence type="ECO:0000256" key="4">
    <source>
        <dbReference type="ARBA" id="ARBA00022833"/>
    </source>
</evidence>
<feature type="compositionally biased region" description="Low complexity" evidence="6">
    <location>
        <begin position="498"/>
        <end position="510"/>
    </location>
</feature>
<keyword evidence="3 5" id="KW-0863">Zinc-finger</keyword>
<feature type="region of interest" description="Disordered" evidence="6">
    <location>
        <begin position="155"/>
        <end position="226"/>
    </location>
</feature>
<accession>A0A0C3C184</accession>
<dbReference type="HOGENOM" id="CLU_414496_0_0_1"/>
<feature type="compositionally biased region" description="Basic and acidic residues" evidence="6">
    <location>
        <begin position="341"/>
        <end position="352"/>
    </location>
</feature>